<keyword evidence="3" id="KW-1185">Reference proteome</keyword>
<accession>A0A6A5T933</accession>
<reference evidence="2" key="1">
    <citation type="journal article" date="2020" name="Stud. Mycol.">
        <title>101 Dothideomycetes genomes: a test case for predicting lifestyles and emergence of pathogens.</title>
        <authorList>
            <person name="Haridas S."/>
            <person name="Albert R."/>
            <person name="Binder M."/>
            <person name="Bloem J."/>
            <person name="Labutti K."/>
            <person name="Salamov A."/>
            <person name="Andreopoulos B."/>
            <person name="Baker S."/>
            <person name="Barry K."/>
            <person name="Bills G."/>
            <person name="Bluhm B."/>
            <person name="Cannon C."/>
            <person name="Castanera R."/>
            <person name="Culley D."/>
            <person name="Daum C."/>
            <person name="Ezra D."/>
            <person name="Gonzalez J."/>
            <person name="Henrissat B."/>
            <person name="Kuo A."/>
            <person name="Liang C."/>
            <person name="Lipzen A."/>
            <person name="Lutzoni F."/>
            <person name="Magnuson J."/>
            <person name="Mondo S."/>
            <person name="Nolan M."/>
            <person name="Ohm R."/>
            <person name="Pangilinan J."/>
            <person name="Park H.-J."/>
            <person name="Ramirez L."/>
            <person name="Alfaro M."/>
            <person name="Sun H."/>
            <person name="Tritt A."/>
            <person name="Yoshinaga Y."/>
            <person name="Zwiers L.-H."/>
            <person name="Turgeon B."/>
            <person name="Goodwin S."/>
            <person name="Spatafora J."/>
            <person name="Crous P."/>
            <person name="Grigoriev I."/>
        </authorList>
    </citation>
    <scope>NUCLEOTIDE SEQUENCE</scope>
    <source>
        <strain evidence="2">CBS 675.92</strain>
    </source>
</reference>
<dbReference type="Proteomes" id="UP000800035">
    <property type="component" value="Unassembled WGS sequence"/>
</dbReference>
<proteinExistence type="predicted"/>
<dbReference type="EMBL" id="ML977042">
    <property type="protein sequence ID" value="KAF1949071.1"/>
    <property type="molecule type" value="Genomic_DNA"/>
</dbReference>
<dbReference type="AlphaFoldDB" id="A0A6A5T933"/>
<feature type="compositionally biased region" description="Polar residues" evidence="1">
    <location>
        <begin position="1"/>
        <end position="26"/>
    </location>
</feature>
<dbReference type="PANTHER" id="PTHR38790:SF4">
    <property type="entry name" value="2EXR DOMAIN-CONTAINING PROTEIN"/>
    <property type="match status" value="1"/>
</dbReference>
<evidence type="ECO:0000313" key="3">
    <source>
        <dbReference type="Proteomes" id="UP000800035"/>
    </source>
</evidence>
<gene>
    <name evidence="2" type="ORF">CC80DRAFT_540543</name>
</gene>
<dbReference type="PANTHER" id="PTHR38790">
    <property type="entry name" value="2EXR DOMAIN-CONTAINING PROTEIN-RELATED"/>
    <property type="match status" value="1"/>
</dbReference>
<evidence type="ECO:0000256" key="1">
    <source>
        <dbReference type="SAM" id="MobiDB-lite"/>
    </source>
</evidence>
<sequence length="267" mass="29970">MSPSDTLSSQPTLQLAPQCKPTQSTGPVRKLHNGMLDPMPCGHYIALVQRNAQRSPLLRLPAEVRNSVFKYALGGQHTFDVTKIRKAPRSARSGQQYWRIPLHLLQVCRQIYHEACLLPFLLNSFMLIRKLPIPTSGLLSGQLAAITTLDLTTASLPILDLPVELWKPLCSLQKVFLNVMTLEKLWWSLERNHDETAAIAAEEEAVRHWASGMATDVEKALGKQVEVEWIPTEIAFLDAKMCARAQDASTVRLCFYCNSDSSLHFPR</sequence>
<dbReference type="OrthoDB" id="5413827at2759"/>
<evidence type="ECO:0000313" key="2">
    <source>
        <dbReference type="EMBL" id="KAF1949071.1"/>
    </source>
</evidence>
<name>A0A6A5T933_9PLEO</name>
<organism evidence="2 3">
    <name type="scientific">Byssothecium circinans</name>
    <dbReference type="NCBI Taxonomy" id="147558"/>
    <lineage>
        <taxon>Eukaryota</taxon>
        <taxon>Fungi</taxon>
        <taxon>Dikarya</taxon>
        <taxon>Ascomycota</taxon>
        <taxon>Pezizomycotina</taxon>
        <taxon>Dothideomycetes</taxon>
        <taxon>Pleosporomycetidae</taxon>
        <taxon>Pleosporales</taxon>
        <taxon>Massarineae</taxon>
        <taxon>Massarinaceae</taxon>
        <taxon>Byssothecium</taxon>
    </lineage>
</organism>
<protein>
    <submittedName>
        <fullName evidence="2">Uncharacterized protein</fullName>
    </submittedName>
</protein>
<feature type="region of interest" description="Disordered" evidence="1">
    <location>
        <begin position="1"/>
        <end position="31"/>
    </location>
</feature>